<dbReference type="AlphaFoldDB" id="A0AAV4MRW6"/>
<name>A0AAV4MRW6_CAEEX</name>
<accession>A0AAV4MRW6</accession>
<comment type="caution">
    <text evidence="2">The sequence shown here is derived from an EMBL/GenBank/DDBJ whole genome shotgun (WGS) entry which is preliminary data.</text>
</comment>
<reference evidence="2 3" key="1">
    <citation type="submission" date="2021-06" db="EMBL/GenBank/DDBJ databases">
        <title>Caerostris extrusa draft genome.</title>
        <authorList>
            <person name="Kono N."/>
            <person name="Arakawa K."/>
        </authorList>
    </citation>
    <scope>NUCLEOTIDE SEQUENCE [LARGE SCALE GENOMIC DNA]</scope>
</reference>
<evidence type="ECO:0000313" key="2">
    <source>
        <dbReference type="EMBL" id="GIX75129.1"/>
    </source>
</evidence>
<feature type="region of interest" description="Disordered" evidence="1">
    <location>
        <begin position="1"/>
        <end position="21"/>
    </location>
</feature>
<evidence type="ECO:0000313" key="3">
    <source>
        <dbReference type="Proteomes" id="UP001054945"/>
    </source>
</evidence>
<dbReference type="Proteomes" id="UP001054945">
    <property type="component" value="Unassembled WGS sequence"/>
</dbReference>
<organism evidence="2 3">
    <name type="scientific">Caerostris extrusa</name>
    <name type="common">Bark spider</name>
    <name type="synonym">Caerostris bankana</name>
    <dbReference type="NCBI Taxonomy" id="172846"/>
    <lineage>
        <taxon>Eukaryota</taxon>
        <taxon>Metazoa</taxon>
        <taxon>Ecdysozoa</taxon>
        <taxon>Arthropoda</taxon>
        <taxon>Chelicerata</taxon>
        <taxon>Arachnida</taxon>
        <taxon>Araneae</taxon>
        <taxon>Araneomorphae</taxon>
        <taxon>Entelegynae</taxon>
        <taxon>Araneoidea</taxon>
        <taxon>Araneidae</taxon>
        <taxon>Caerostris</taxon>
    </lineage>
</organism>
<evidence type="ECO:0000256" key="1">
    <source>
        <dbReference type="SAM" id="MobiDB-lite"/>
    </source>
</evidence>
<gene>
    <name evidence="2" type="ORF">CEXT_301001</name>
</gene>
<feature type="compositionally biased region" description="Low complexity" evidence="1">
    <location>
        <begin position="1"/>
        <end position="13"/>
    </location>
</feature>
<protein>
    <submittedName>
        <fullName evidence="2">Uncharacterized protein</fullName>
    </submittedName>
</protein>
<dbReference type="EMBL" id="BPLR01002562">
    <property type="protein sequence ID" value="GIX75129.1"/>
    <property type="molecule type" value="Genomic_DNA"/>
</dbReference>
<proteinExistence type="predicted"/>
<sequence length="124" mass="14052">MHSSDSSVTTVSTGKCIPNGKGLSPAAKTSSLCLPTTLPPTQVVPNKHLLRIDGIALRDKRLDVKKKFLKLEIPGNLNLADSFRKLKSEPYQKYDFTSRINMLYRWRENLYNRSGMNDEQLDVE</sequence>
<keyword evidence="3" id="KW-1185">Reference proteome</keyword>